<feature type="compositionally biased region" description="Polar residues" evidence="1">
    <location>
        <begin position="44"/>
        <end position="54"/>
    </location>
</feature>
<dbReference type="CTD" id="78774722"/>
<dbReference type="KEGG" id="crq:GCK72_008674"/>
<dbReference type="RefSeq" id="XP_053586546.1">
    <property type="nucleotide sequence ID" value="XM_053726969.1"/>
</dbReference>
<evidence type="ECO:0000313" key="3">
    <source>
        <dbReference type="Proteomes" id="UP000483820"/>
    </source>
</evidence>
<evidence type="ECO:0000313" key="2">
    <source>
        <dbReference type="EMBL" id="KAF1760425.1"/>
    </source>
</evidence>
<feature type="compositionally biased region" description="Basic and acidic residues" evidence="1">
    <location>
        <begin position="1"/>
        <end position="14"/>
    </location>
</feature>
<sequence length="112" mass="13456">MPRGMKNSEAEGQNKHPRAQRFRPNARRRQRIPKQQITKQIQTDEVNSSPTKNKSPMCEATKTNERRDPYEISKEEIDKYKETKKRAFYVFLVIVRLYIWRTKFVELGNNTR</sequence>
<feature type="compositionally biased region" description="Low complexity" evidence="1">
    <location>
        <begin position="33"/>
        <end position="43"/>
    </location>
</feature>
<protein>
    <submittedName>
        <fullName evidence="2">Uncharacterized protein</fullName>
    </submittedName>
</protein>
<reference evidence="2 3" key="1">
    <citation type="submission" date="2019-12" db="EMBL/GenBank/DDBJ databases">
        <title>Chromosome-level assembly of the Caenorhabditis remanei genome.</title>
        <authorList>
            <person name="Teterina A.A."/>
            <person name="Willis J.H."/>
            <person name="Phillips P.C."/>
        </authorList>
    </citation>
    <scope>NUCLEOTIDE SEQUENCE [LARGE SCALE GENOMIC DNA]</scope>
    <source>
        <strain evidence="2 3">PX506</strain>
        <tissue evidence="2">Whole organism</tissue>
    </source>
</reference>
<dbReference type="GeneID" id="78774722"/>
<gene>
    <name evidence="2" type="ORF">GCK72_008674</name>
</gene>
<organism evidence="2 3">
    <name type="scientific">Caenorhabditis remanei</name>
    <name type="common">Caenorhabditis vulgaris</name>
    <dbReference type="NCBI Taxonomy" id="31234"/>
    <lineage>
        <taxon>Eukaryota</taxon>
        <taxon>Metazoa</taxon>
        <taxon>Ecdysozoa</taxon>
        <taxon>Nematoda</taxon>
        <taxon>Chromadorea</taxon>
        <taxon>Rhabditida</taxon>
        <taxon>Rhabditina</taxon>
        <taxon>Rhabditomorpha</taxon>
        <taxon>Rhabditoidea</taxon>
        <taxon>Rhabditidae</taxon>
        <taxon>Peloderinae</taxon>
        <taxon>Caenorhabditis</taxon>
    </lineage>
</organism>
<dbReference type="AlphaFoldDB" id="A0A6A5H0M7"/>
<dbReference type="Proteomes" id="UP000483820">
    <property type="component" value="Chromosome III"/>
</dbReference>
<name>A0A6A5H0M7_CAERE</name>
<proteinExistence type="predicted"/>
<dbReference type="EMBL" id="WUAV01000003">
    <property type="protein sequence ID" value="KAF1760425.1"/>
    <property type="molecule type" value="Genomic_DNA"/>
</dbReference>
<feature type="region of interest" description="Disordered" evidence="1">
    <location>
        <begin position="1"/>
        <end position="67"/>
    </location>
</feature>
<comment type="caution">
    <text evidence="2">The sequence shown here is derived from an EMBL/GenBank/DDBJ whole genome shotgun (WGS) entry which is preliminary data.</text>
</comment>
<feature type="compositionally biased region" description="Basic residues" evidence="1">
    <location>
        <begin position="15"/>
        <end position="32"/>
    </location>
</feature>
<evidence type="ECO:0000256" key="1">
    <source>
        <dbReference type="SAM" id="MobiDB-lite"/>
    </source>
</evidence>
<accession>A0A6A5H0M7</accession>